<dbReference type="SUPFAM" id="SSF53850">
    <property type="entry name" value="Periplasmic binding protein-like II"/>
    <property type="match status" value="1"/>
</dbReference>
<sequence length="332" mass="36504">MRGTRKSRWSVIAAMGAVGMLALSGCGLQPSTAAPPNIGPGSLQPVEGAEGQRIVITSKNYTEQLILSKIAVMTAEAAGFDTVDMANVPGSQQVRRLMLSGETDMFYEYTGSAWLTYMGHEQGIKDQHAQWQAVKDEDAKNGLTWGPPAPMNNTYAFAVNREFAQKYGITKLSDIKEKVPVNERNFCVETEFNSRQDGLDPMLQTYGIPRGAPDGVPENEVSIMDTGSIYAATGSGDCSFGEVFTTDGRIPALDLVVLEDDKHFFPNYNVAPVINTEFLEKYPELMDRFDQVDEKITNEMLMDLNRQVDVDGKDPGEVAKQWMISEGFISEG</sequence>
<dbReference type="CDD" id="cd13611">
    <property type="entry name" value="PBP2_YehZ"/>
    <property type="match status" value="1"/>
</dbReference>
<reference evidence="3" key="1">
    <citation type="submission" date="2016-06" db="EMBL/GenBank/DDBJ databases">
        <title>Identification of putative biosynthetic pathways for the production of bioactive secondary metabolites by the marine actinomycete Kocuria kristinae RUTW2-3.</title>
        <authorList>
            <person name="Waterworth S.C."/>
            <person name="Walmsley T.A."/>
            <person name="Matongo T."/>
            <person name="Davies-Coleman M.T."/>
            <person name="Dorrington R.A."/>
        </authorList>
    </citation>
    <scope>NUCLEOTIDE SEQUENCE [LARGE SCALE GENOMIC DNA]</scope>
    <source>
        <strain evidence="3">RUTW2-3</strain>
    </source>
</reference>
<dbReference type="InterPro" id="IPR007210">
    <property type="entry name" value="ABC_Gly_betaine_transp_sub-bd"/>
</dbReference>
<comment type="caution">
    <text evidence="3">The sequence shown here is derived from an EMBL/GenBank/DDBJ whole genome shotgun (WGS) entry which is preliminary data.</text>
</comment>
<feature type="chain" id="PRO_5008282119" evidence="1">
    <location>
        <begin position="34"/>
        <end position="332"/>
    </location>
</feature>
<evidence type="ECO:0000313" key="4">
    <source>
        <dbReference type="Proteomes" id="UP000053171"/>
    </source>
</evidence>
<dbReference type="EMBL" id="LJBJ02000003">
    <property type="protein sequence ID" value="OAX52519.1"/>
    <property type="molecule type" value="Genomic_DNA"/>
</dbReference>
<dbReference type="GO" id="GO:0043190">
    <property type="term" value="C:ATP-binding cassette (ABC) transporter complex"/>
    <property type="evidence" value="ECO:0007669"/>
    <property type="project" value="InterPro"/>
</dbReference>
<keyword evidence="4" id="KW-1185">Reference proteome</keyword>
<organism evidence="3 4">
    <name type="scientific">Rothia kristinae</name>
    <dbReference type="NCBI Taxonomy" id="37923"/>
    <lineage>
        <taxon>Bacteria</taxon>
        <taxon>Bacillati</taxon>
        <taxon>Actinomycetota</taxon>
        <taxon>Actinomycetes</taxon>
        <taxon>Micrococcales</taxon>
        <taxon>Micrococcaceae</taxon>
        <taxon>Rothia</taxon>
    </lineage>
</organism>
<name>A0A199NTV5_9MICC</name>
<dbReference type="RefSeq" id="WP_064724981.1">
    <property type="nucleotide sequence ID" value="NZ_JBFBMA010000003.1"/>
</dbReference>
<proteinExistence type="predicted"/>
<dbReference type="GO" id="GO:0022857">
    <property type="term" value="F:transmembrane transporter activity"/>
    <property type="evidence" value="ECO:0007669"/>
    <property type="project" value="InterPro"/>
</dbReference>
<evidence type="ECO:0000256" key="1">
    <source>
        <dbReference type="SAM" id="SignalP"/>
    </source>
</evidence>
<dbReference type="Proteomes" id="UP000053171">
    <property type="component" value="Unassembled WGS sequence"/>
</dbReference>
<accession>A0A199NTV5</accession>
<protein>
    <submittedName>
        <fullName evidence="3">Glycine/betaine ABC transporter substrate-binding protein</fullName>
    </submittedName>
</protein>
<dbReference type="Gene3D" id="3.40.190.10">
    <property type="entry name" value="Periplasmic binding protein-like II"/>
    <property type="match status" value="1"/>
</dbReference>
<evidence type="ECO:0000259" key="2">
    <source>
        <dbReference type="Pfam" id="PF04069"/>
    </source>
</evidence>
<gene>
    <name evidence="3" type="ORF">AN277_0202600</name>
</gene>
<dbReference type="PROSITE" id="PS51257">
    <property type="entry name" value="PROKAR_LIPOPROTEIN"/>
    <property type="match status" value="1"/>
</dbReference>
<feature type="domain" description="ABC-type glycine betaine transport system substrate-binding" evidence="2">
    <location>
        <begin position="53"/>
        <end position="323"/>
    </location>
</feature>
<dbReference type="AlphaFoldDB" id="A0A199NTV5"/>
<keyword evidence="1" id="KW-0732">Signal</keyword>
<feature type="signal peptide" evidence="1">
    <location>
        <begin position="1"/>
        <end position="33"/>
    </location>
</feature>
<dbReference type="Pfam" id="PF04069">
    <property type="entry name" value="OpuAC"/>
    <property type="match status" value="1"/>
</dbReference>
<evidence type="ECO:0000313" key="3">
    <source>
        <dbReference type="EMBL" id="OAX52519.1"/>
    </source>
</evidence>
<dbReference type="Gene3D" id="3.40.190.120">
    <property type="entry name" value="Osmoprotection protein (prox), domain 2"/>
    <property type="match status" value="1"/>
</dbReference>